<proteinExistence type="predicted"/>
<dbReference type="AlphaFoldDB" id="A0A084SM37"/>
<dbReference type="Proteomes" id="UP000028547">
    <property type="component" value="Unassembled WGS sequence"/>
</dbReference>
<accession>A0A084SM37</accession>
<evidence type="ECO:0000256" key="1">
    <source>
        <dbReference type="SAM" id="MobiDB-lite"/>
    </source>
</evidence>
<feature type="compositionally biased region" description="Polar residues" evidence="1">
    <location>
        <begin position="1"/>
        <end position="17"/>
    </location>
</feature>
<dbReference type="EMBL" id="JPMI01000240">
    <property type="protein sequence ID" value="KFA89522.1"/>
    <property type="molecule type" value="Genomic_DNA"/>
</dbReference>
<organism evidence="2 3">
    <name type="scientific">Archangium violaceum Cb vi76</name>
    <dbReference type="NCBI Taxonomy" id="1406225"/>
    <lineage>
        <taxon>Bacteria</taxon>
        <taxon>Pseudomonadati</taxon>
        <taxon>Myxococcota</taxon>
        <taxon>Myxococcia</taxon>
        <taxon>Myxococcales</taxon>
        <taxon>Cystobacterineae</taxon>
        <taxon>Archangiaceae</taxon>
        <taxon>Archangium</taxon>
    </lineage>
</organism>
<evidence type="ECO:0000313" key="2">
    <source>
        <dbReference type="EMBL" id="KFA89522.1"/>
    </source>
</evidence>
<feature type="region of interest" description="Disordered" evidence="1">
    <location>
        <begin position="1"/>
        <end position="37"/>
    </location>
</feature>
<sequence length="151" mass="16201">MSTRIGNNSSFTANSAARTAGPSIQPPSTEELKGVKSASDLGSDFKLDVNSDSELADVQASLAQLVGEKKGQGYGMMVESLGKTFKGRALEGIQKDMAAWVKANPNASPEKVFEQASKVMMKQVLMQQTFKQTIDQMTSAAISRMKDTFEG</sequence>
<dbReference type="RefSeq" id="WP_043405054.1">
    <property type="nucleotide sequence ID" value="NZ_JPMI01000240.1"/>
</dbReference>
<reference evidence="2 3" key="1">
    <citation type="submission" date="2014-07" db="EMBL/GenBank/DDBJ databases">
        <title>Draft Genome Sequence of Gephyronic Acid Producer, Cystobacter violaceus Strain Cb vi76.</title>
        <authorList>
            <person name="Stevens D.C."/>
            <person name="Young J."/>
            <person name="Carmichael R."/>
            <person name="Tan J."/>
            <person name="Taylor R.E."/>
        </authorList>
    </citation>
    <scope>NUCLEOTIDE SEQUENCE [LARGE SCALE GENOMIC DNA]</scope>
    <source>
        <strain evidence="2 3">Cb vi76</strain>
    </source>
</reference>
<name>A0A084SM37_9BACT</name>
<comment type="caution">
    <text evidence="2">The sequence shown here is derived from an EMBL/GenBank/DDBJ whole genome shotgun (WGS) entry which is preliminary data.</text>
</comment>
<gene>
    <name evidence="2" type="ORF">Q664_34695</name>
</gene>
<evidence type="ECO:0000313" key="3">
    <source>
        <dbReference type="Proteomes" id="UP000028547"/>
    </source>
</evidence>
<protein>
    <submittedName>
        <fullName evidence="2">Uncharacterized protein</fullName>
    </submittedName>
</protein>